<proteinExistence type="predicted"/>
<evidence type="ECO:0000256" key="1">
    <source>
        <dbReference type="SAM" id="Phobius"/>
    </source>
</evidence>
<gene>
    <name evidence="2" type="ORF">FIV01_08975</name>
</gene>
<organism evidence="2 3">
    <name type="scientific">Vibrio aquimaris</name>
    <dbReference type="NCBI Taxonomy" id="2587862"/>
    <lineage>
        <taxon>Bacteria</taxon>
        <taxon>Pseudomonadati</taxon>
        <taxon>Pseudomonadota</taxon>
        <taxon>Gammaproteobacteria</taxon>
        <taxon>Vibrionales</taxon>
        <taxon>Vibrionaceae</taxon>
        <taxon>Vibrio</taxon>
    </lineage>
</organism>
<dbReference type="KEGG" id="vaq:FIV01_08975"/>
<name>A0A5P9CJQ9_9VIBR</name>
<feature type="transmembrane region" description="Helical" evidence="1">
    <location>
        <begin position="115"/>
        <end position="138"/>
    </location>
</feature>
<keyword evidence="3" id="KW-1185">Reference proteome</keyword>
<feature type="transmembrane region" description="Helical" evidence="1">
    <location>
        <begin position="89"/>
        <end position="109"/>
    </location>
</feature>
<evidence type="ECO:0000313" key="2">
    <source>
        <dbReference type="EMBL" id="QFT26559.1"/>
    </source>
</evidence>
<keyword evidence="1" id="KW-0472">Membrane</keyword>
<accession>A0A5P9CJQ9</accession>
<dbReference type="Proteomes" id="UP000326936">
    <property type="component" value="Chromosome"/>
</dbReference>
<dbReference type="EMBL" id="CP045350">
    <property type="protein sequence ID" value="QFT26559.1"/>
    <property type="molecule type" value="Genomic_DNA"/>
</dbReference>
<protein>
    <submittedName>
        <fullName evidence="2">Uncharacterized protein</fullName>
    </submittedName>
</protein>
<sequence length="234" mass="25835">MITTILAVMIQQLLSLLAPMLLGAQLVLTLILVKGDICPGQRGRIHKVLPVVALLWLAVASLKIEAIMLVFAILYFYSQVQTKKTRVQGPLWVIYLANGLAFAYVGIVISEQPSIVGSALKVIEIFLLGALFSHLLLTIAKTRLQAFHRILPVTGIVSAMLLSIVVLVKSAQIEPNLLAEHTNMLLSGFALMITAVLIWCWHILLSKTVHKIQLWVAFTTMLVSMSFIENFIVL</sequence>
<evidence type="ECO:0000313" key="3">
    <source>
        <dbReference type="Proteomes" id="UP000326936"/>
    </source>
</evidence>
<feature type="transmembrane region" description="Helical" evidence="1">
    <location>
        <begin position="150"/>
        <end position="172"/>
    </location>
</feature>
<reference evidence="2 3" key="1">
    <citation type="submission" date="2019-10" db="EMBL/GenBank/DDBJ databases">
        <title>Complete genome sequence of Vibrio sp. strain THAF100, isolated from non-filtered water from the water column of tank 6 of a marine aquarium containing stony-coral fragments. Water maintained at 26 degree C.</title>
        <authorList>
            <person name="Ruckert C."/>
            <person name="Franco A."/>
            <person name="Kalinowski J."/>
            <person name="Glaeser S."/>
        </authorList>
    </citation>
    <scope>NUCLEOTIDE SEQUENCE [LARGE SCALE GENOMIC DNA]</scope>
    <source>
        <strain evidence="2 3">THAF100</strain>
    </source>
</reference>
<feature type="transmembrane region" description="Helical" evidence="1">
    <location>
        <begin position="212"/>
        <end position="233"/>
    </location>
</feature>
<dbReference type="AlphaFoldDB" id="A0A5P9CJQ9"/>
<keyword evidence="1" id="KW-0812">Transmembrane</keyword>
<feature type="transmembrane region" description="Helical" evidence="1">
    <location>
        <begin position="184"/>
        <end position="205"/>
    </location>
</feature>
<feature type="transmembrane region" description="Helical" evidence="1">
    <location>
        <begin position="51"/>
        <end position="77"/>
    </location>
</feature>
<keyword evidence="1" id="KW-1133">Transmembrane helix</keyword>